<comment type="caution">
    <text evidence="1">The sequence shown here is derived from an EMBL/GenBank/DDBJ whole genome shotgun (WGS) entry which is preliminary data.</text>
</comment>
<gene>
    <name evidence="1" type="ORF">NDU88_000845</name>
</gene>
<evidence type="ECO:0000313" key="1">
    <source>
        <dbReference type="EMBL" id="KAJ1184035.1"/>
    </source>
</evidence>
<reference evidence="1" key="1">
    <citation type="journal article" date="2022" name="bioRxiv">
        <title>Sequencing and chromosome-scale assembly of the giantPleurodeles waltlgenome.</title>
        <authorList>
            <person name="Brown T."/>
            <person name="Elewa A."/>
            <person name="Iarovenko S."/>
            <person name="Subramanian E."/>
            <person name="Araus A.J."/>
            <person name="Petzold A."/>
            <person name="Susuki M."/>
            <person name="Suzuki K.-i.T."/>
            <person name="Hayashi T."/>
            <person name="Toyoda A."/>
            <person name="Oliveira C."/>
            <person name="Osipova E."/>
            <person name="Leigh N.D."/>
            <person name="Simon A."/>
            <person name="Yun M.H."/>
        </authorList>
    </citation>
    <scope>NUCLEOTIDE SEQUENCE</scope>
    <source>
        <strain evidence="1">20211129_DDA</strain>
        <tissue evidence="1">Liver</tissue>
    </source>
</reference>
<evidence type="ECO:0000313" key="2">
    <source>
        <dbReference type="Proteomes" id="UP001066276"/>
    </source>
</evidence>
<proteinExistence type="predicted"/>
<dbReference type="Proteomes" id="UP001066276">
    <property type="component" value="Chromosome 3_1"/>
</dbReference>
<dbReference type="AlphaFoldDB" id="A0AAV7U6E7"/>
<dbReference type="EMBL" id="JANPWB010000005">
    <property type="protein sequence ID" value="KAJ1184035.1"/>
    <property type="molecule type" value="Genomic_DNA"/>
</dbReference>
<sequence length="82" mass="8637">MSASEWCAFFSRPRVPDRGGGGVLQTRGYGAGGPADVMQPPVWTGLLCLTNAAWLGGLRGHLLLFWALTCVAGPEPSSLPPR</sequence>
<accession>A0AAV7U6E7</accession>
<organism evidence="1 2">
    <name type="scientific">Pleurodeles waltl</name>
    <name type="common">Iberian ribbed newt</name>
    <dbReference type="NCBI Taxonomy" id="8319"/>
    <lineage>
        <taxon>Eukaryota</taxon>
        <taxon>Metazoa</taxon>
        <taxon>Chordata</taxon>
        <taxon>Craniata</taxon>
        <taxon>Vertebrata</taxon>
        <taxon>Euteleostomi</taxon>
        <taxon>Amphibia</taxon>
        <taxon>Batrachia</taxon>
        <taxon>Caudata</taxon>
        <taxon>Salamandroidea</taxon>
        <taxon>Salamandridae</taxon>
        <taxon>Pleurodelinae</taxon>
        <taxon>Pleurodeles</taxon>
    </lineage>
</organism>
<keyword evidence="2" id="KW-1185">Reference proteome</keyword>
<name>A0AAV7U6E7_PLEWA</name>
<protein>
    <submittedName>
        <fullName evidence="1">Uncharacterized protein</fullName>
    </submittedName>
</protein>